<organism evidence="1">
    <name type="scientific">marine sediment metagenome</name>
    <dbReference type="NCBI Taxonomy" id="412755"/>
    <lineage>
        <taxon>unclassified sequences</taxon>
        <taxon>metagenomes</taxon>
        <taxon>ecological metagenomes</taxon>
    </lineage>
</organism>
<reference evidence="1" key="1">
    <citation type="journal article" date="2014" name="Front. Microbiol.">
        <title>High frequency of phylogenetically diverse reductive dehalogenase-homologous genes in deep subseafloor sedimentary metagenomes.</title>
        <authorList>
            <person name="Kawai M."/>
            <person name="Futagami T."/>
            <person name="Toyoda A."/>
            <person name="Takaki Y."/>
            <person name="Nishi S."/>
            <person name="Hori S."/>
            <person name="Arai W."/>
            <person name="Tsubouchi T."/>
            <person name="Morono Y."/>
            <person name="Uchiyama I."/>
            <person name="Ito T."/>
            <person name="Fujiyama A."/>
            <person name="Inagaki F."/>
            <person name="Takami H."/>
        </authorList>
    </citation>
    <scope>NUCLEOTIDE SEQUENCE</scope>
    <source>
        <strain evidence="1">Expedition CK06-06</strain>
    </source>
</reference>
<protein>
    <submittedName>
        <fullName evidence="1">Uncharacterized protein</fullName>
    </submittedName>
</protein>
<dbReference type="EMBL" id="BARV01002111">
    <property type="protein sequence ID" value="GAH89960.1"/>
    <property type="molecule type" value="Genomic_DNA"/>
</dbReference>
<comment type="caution">
    <text evidence="1">The sequence shown here is derived from an EMBL/GenBank/DDBJ whole genome shotgun (WGS) entry which is preliminary data.</text>
</comment>
<evidence type="ECO:0000313" key="1">
    <source>
        <dbReference type="EMBL" id="GAH89960.1"/>
    </source>
</evidence>
<sequence>MSPLLRVLPGVLIDTLLNFKQIAYKLSYRLKNTLKICLQTINLFSSGPL</sequence>
<proteinExistence type="predicted"/>
<dbReference type="AlphaFoldDB" id="X1K8N4"/>
<gene>
    <name evidence="1" type="ORF">S06H3_05645</name>
</gene>
<accession>X1K8N4</accession>
<name>X1K8N4_9ZZZZ</name>